<evidence type="ECO:0000313" key="4">
    <source>
        <dbReference type="EMBL" id="ASC71428.1"/>
    </source>
</evidence>
<dbReference type="OrthoDB" id="9807125at2"/>
<dbReference type="SMART" id="SM00116">
    <property type="entry name" value="CBS"/>
    <property type="match status" value="2"/>
</dbReference>
<dbReference type="InterPro" id="IPR000644">
    <property type="entry name" value="CBS_dom"/>
</dbReference>
<reference evidence="4 5" key="1">
    <citation type="journal article" date="2016" name="Biochim. Biophys. Acta">
        <title>Characterization of red-shifted phycobilisomes isolated from the chlorophyll f-containing cyanobacterium Halomicronema hongdechloris.</title>
        <authorList>
            <person name="Li Y."/>
            <person name="Lin Y."/>
            <person name="Garvey C.J."/>
            <person name="Birch D."/>
            <person name="Corkery R.W."/>
            <person name="Loughlin P.C."/>
            <person name="Scheer H."/>
            <person name="Willows R.D."/>
            <person name="Chen M."/>
        </authorList>
    </citation>
    <scope>NUCLEOTIDE SEQUENCE [LARGE SCALE GENOMIC DNA]</scope>
    <source>
        <strain evidence="4 5">C2206</strain>
    </source>
</reference>
<accession>A0A1V8NFJ8</accession>
<dbReference type="PROSITE" id="PS51371">
    <property type="entry name" value="CBS"/>
    <property type="match status" value="2"/>
</dbReference>
<keyword evidence="1 2" id="KW-0129">CBS domain</keyword>
<dbReference type="Proteomes" id="UP000191901">
    <property type="component" value="Chromosome"/>
</dbReference>
<dbReference type="Pfam" id="PF02672">
    <property type="entry name" value="CP12"/>
    <property type="match status" value="1"/>
</dbReference>
<keyword evidence="5" id="KW-1185">Reference proteome</keyword>
<dbReference type="Pfam" id="PF00571">
    <property type="entry name" value="CBS"/>
    <property type="match status" value="2"/>
</dbReference>
<dbReference type="InterPro" id="IPR003823">
    <property type="entry name" value="CP12_dom"/>
</dbReference>
<name>A0A1V8NFJ8_9CYAN</name>
<evidence type="ECO:0000259" key="3">
    <source>
        <dbReference type="PROSITE" id="PS51371"/>
    </source>
</evidence>
<evidence type="ECO:0000256" key="1">
    <source>
        <dbReference type="ARBA" id="ARBA00023122"/>
    </source>
</evidence>
<dbReference type="SUPFAM" id="SSF54631">
    <property type="entry name" value="CBS-domain pair"/>
    <property type="match status" value="1"/>
</dbReference>
<dbReference type="InterPro" id="IPR051257">
    <property type="entry name" value="Diverse_CBS-Domain"/>
</dbReference>
<dbReference type="SMART" id="SM01093">
    <property type="entry name" value="CP12"/>
    <property type="match status" value="1"/>
</dbReference>
<gene>
    <name evidence="4" type="ORF">XM38_023800</name>
</gene>
<evidence type="ECO:0000313" key="5">
    <source>
        <dbReference type="Proteomes" id="UP000191901"/>
    </source>
</evidence>
<organism evidence="4 5">
    <name type="scientific">Halomicronema hongdechloris C2206</name>
    <dbReference type="NCBI Taxonomy" id="1641165"/>
    <lineage>
        <taxon>Bacteria</taxon>
        <taxon>Bacillati</taxon>
        <taxon>Cyanobacteriota</taxon>
        <taxon>Cyanophyceae</taxon>
        <taxon>Nodosilineales</taxon>
        <taxon>Nodosilineaceae</taxon>
        <taxon>Halomicronema</taxon>
    </lineage>
</organism>
<feature type="domain" description="CBS" evidence="3">
    <location>
        <begin position="7"/>
        <end position="65"/>
    </location>
</feature>
<evidence type="ECO:0000256" key="2">
    <source>
        <dbReference type="PROSITE-ProRule" id="PRU00703"/>
    </source>
</evidence>
<dbReference type="InterPro" id="IPR046342">
    <property type="entry name" value="CBS_dom_sf"/>
</dbReference>
<dbReference type="Gene3D" id="3.10.580.10">
    <property type="entry name" value="CBS-domain"/>
    <property type="match status" value="1"/>
</dbReference>
<dbReference type="EMBL" id="CP021983">
    <property type="protein sequence ID" value="ASC71428.1"/>
    <property type="molecule type" value="Genomic_DNA"/>
</dbReference>
<dbReference type="PANTHER" id="PTHR43080:SF2">
    <property type="entry name" value="CBS DOMAIN-CONTAINING PROTEIN"/>
    <property type="match status" value="1"/>
</dbReference>
<feature type="domain" description="CBS" evidence="3">
    <location>
        <begin position="74"/>
        <end position="134"/>
    </location>
</feature>
<dbReference type="AlphaFoldDB" id="A0A1V8NFJ8"/>
<sequence length="207" mass="22646">MKVADIMSTPVVTIRNSATVACAVGLMRQQGIQALIVERAHDEDAYGILTATDIVAKVVASGRDLDAVRVYEVMSKPCIVLNPNLGIEYAARLLTDYNLHCAPVIQSTLLGVVSIVDILERGDFLQQSLEGRLSQQLQQLTETAKTVCQTQGADTPACKAAWVAVDALQAELAHQRQEKLEKTAFEAYREVYPQAFGDEEYDTWCSG</sequence>
<proteinExistence type="predicted"/>
<dbReference type="RefSeq" id="WP_080813004.1">
    <property type="nucleotide sequence ID" value="NZ_CP021983.2"/>
</dbReference>
<dbReference type="KEGG" id="hhg:XM38_023800"/>
<dbReference type="PANTHER" id="PTHR43080">
    <property type="entry name" value="CBS DOMAIN-CONTAINING PROTEIN CBSX3, MITOCHONDRIAL"/>
    <property type="match status" value="1"/>
</dbReference>
<protein>
    <recommendedName>
        <fullName evidence="3">CBS domain-containing protein</fullName>
    </recommendedName>
</protein>